<reference evidence="3 4" key="1">
    <citation type="submission" date="2013-07" db="EMBL/GenBank/DDBJ databases">
        <authorList>
            <consortium name="DOE Joint Genome Institute"/>
            <person name="Eisen J."/>
            <person name="Huntemann M."/>
            <person name="Han J."/>
            <person name="Chen A."/>
            <person name="Kyrpides N."/>
            <person name="Mavromatis K."/>
            <person name="Markowitz V."/>
            <person name="Palaniappan K."/>
            <person name="Ivanova N."/>
            <person name="Schaumberg A."/>
            <person name="Pati A."/>
            <person name="Liolios K."/>
            <person name="Nordberg H.P."/>
            <person name="Cantor M.N."/>
            <person name="Hua S.X."/>
            <person name="Woyke T."/>
        </authorList>
    </citation>
    <scope>NUCLEOTIDE SEQUENCE [LARGE SCALE GENOMIC DNA]</scope>
    <source>
        <strain evidence="3 4">DSM 44712</strain>
    </source>
</reference>
<dbReference type="AlphaFoldDB" id="A0A010Z390"/>
<comment type="caution">
    <text evidence="3">The sequence shown here is derived from an EMBL/GenBank/DDBJ whole genome shotgun (WGS) entry which is preliminary data.</text>
</comment>
<dbReference type="InterPro" id="IPR042070">
    <property type="entry name" value="PucR_C-HTH_sf"/>
</dbReference>
<gene>
    <name evidence="3" type="ORF">CryarDRAFT_2999</name>
</gene>
<dbReference type="InterPro" id="IPR025736">
    <property type="entry name" value="PucR_C-HTH_dom"/>
</dbReference>
<feature type="domain" description="RsbT co-antagonist protein RsbRD N-terminal" evidence="2">
    <location>
        <begin position="18"/>
        <end position="145"/>
    </location>
</feature>
<feature type="domain" description="PucR C-terminal helix-turn-helix" evidence="1">
    <location>
        <begin position="308"/>
        <end position="363"/>
    </location>
</feature>
<sequence length="370" mass="39651">MDQRELLADALHDRADLLAPAVYGEIVAHIPSYENVPRADVEASVREIVADVCRLIRTGTVPPPASITQAEESSRARAKQGVPIHDIMHAFRFTTGAIRDAVLDLGIDALAVVTLLWAYSDAYTANVVGIYRQSDIEGALEQARRAQQFLLGLLDATLSDGDLEVAASALLLDPTVSYRAVRALPLRGDVAPQLRELQRQAARHPGVSVLAAIGTQCVGVLPFRPDAVGDDVLIALGPSVPLPELARSFRSAHTVLTAGTRLGLTGTHALEDLSWRAAAAHAGEVNGMLRARYLDPVAAQGPFGALILEAVAAYLAEDRNVPRAARVIPVHVNTLRYRLRRFEELTGRSLDSTETIVEVSFALGVSAHTG</sequence>
<name>A0A010Z390_9ACTN</name>
<dbReference type="RefSeq" id="WP_035851345.1">
    <property type="nucleotide sequence ID" value="NZ_KK073874.1"/>
</dbReference>
<dbReference type="PATRIC" id="fig|927661.3.peg.2959"/>
<dbReference type="InterPro" id="IPR051448">
    <property type="entry name" value="CdaR-like_regulators"/>
</dbReference>
<evidence type="ECO:0000313" key="4">
    <source>
        <dbReference type="Proteomes" id="UP000021053"/>
    </source>
</evidence>
<dbReference type="InterPro" id="IPR025751">
    <property type="entry name" value="RsbRD_N_dom"/>
</dbReference>
<dbReference type="PANTHER" id="PTHR33744:SF7">
    <property type="entry name" value="PUCR FAMILY TRANSCRIPTIONAL REGULATOR"/>
    <property type="match status" value="1"/>
</dbReference>
<proteinExistence type="predicted"/>
<dbReference type="HOGENOM" id="CLU_041278_1_0_11"/>
<dbReference type="Pfam" id="PF13556">
    <property type="entry name" value="HTH_30"/>
    <property type="match status" value="1"/>
</dbReference>
<dbReference type="EMBL" id="JFBT01000001">
    <property type="protein sequence ID" value="EXG81878.1"/>
    <property type="molecule type" value="Genomic_DNA"/>
</dbReference>
<accession>A0A010Z390</accession>
<dbReference type="OrthoDB" id="33973at2"/>
<organism evidence="3 4">
    <name type="scientific">Cryptosporangium arvum DSM 44712</name>
    <dbReference type="NCBI Taxonomy" id="927661"/>
    <lineage>
        <taxon>Bacteria</taxon>
        <taxon>Bacillati</taxon>
        <taxon>Actinomycetota</taxon>
        <taxon>Actinomycetes</taxon>
        <taxon>Cryptosporangiales</taxon>
        <taxon>Cryptosporangiaceae</taxon>
        <taxon>Cryptosporangium</taxon>
    </lineage>
</organism>
<dbReference type="Proteomes" id="UP000021053">
    <property type="component" value="Unassembled WGS sequence"/>
</dbReference>
<evidence type="ECO:0000259" key="2">
    <source>
        <dbReference type="Pfam" id="PF14361"/>
    </source>
</evidence>
<protein>
    <submittedName>
        <fullName evidence="3">Uncharacterized protein</fullName>
    </submittedName>
</protein>
<dbReference type="Gene3D" id="1.10.10.2840">
    <property type="entry name" value="PucR C-terminal helix-turn-helix domain"/>
    <property type="match status" value="1"/>
</dbReference>
<evidence type="ECO:0000259" key="1">
    <source>
        <dbReference type="Pfam" id="PF13556"/>
    </source>
</evidence>
<dbReference type="Pfam" id="PF14361">
    <property type="entry name" value="RsbRD_N"/>
    <property type="match status" value="1"/>
</dbReference>
<evidence type="ECO:0000313" key="3">
    <source>
        <dbReference type="EMBL" id="EXG81878.1"/>
    </source>
</evidence>
<dbReference type="PANTHER" id="PTHR33744">
    <property type="entry name" value="CARBOHYDRATE DIACID REGULATOR"/>
    <property type="match status" value="1"/>
</dbReference>
<keyword evidence="4" id="KW-1185">Reference proteome</keyword>